<dbReference type="EMBL" id="CAADFG010000091">
    <property type="protein sequence ID" value="VFJ95725.1"/>
    <property type="molecule type" value="Genomic_DNA"/>
</dbReference>
<dbReference type="Pfam" id="PF13370">
    <property type="entry name" value="Fer4_13"/>
    <property type="match status" value="1"/>
</dbReference>
<proteinExistence type="predicted"/>
<reference evidence="2" key="1">
    <citation type="submission" date="2019-02" db="EMBL/GenBank/DDBJ databases">
        <authorList>
            <person name="Gruber-Vodicka R. H."/>
            <person name="Seah K. B. B."/>
        </authorList>
    </citation>
    <scope>NUCLEOTIDE SEQUENCE</scope>
    <source>
        <strain evidence="4">BECK_SA2B12</strain>
        <strain evidence="2">BECK_SA2B15</strain>
        <strain evidence="3">BECK_SA2B20</strain>
    </source>
</reference>
<gene>
    <name evidence="2" type="ORF">BECKH772A_GA0070896_1009112</name>
    <name evidence="3" type="ORF">BECKH772B_GA0070898_1009312</name>
    <name evidence="4" type="ORF">BECKH772C_GA0070978_1009112</name>
</gene>
<organism evidence="2">
    <name type="scientific">Candidatus Kentrum eta</name>
    <dbReference type="NCBI Taxonomy" id="2126337"/>
    <lineage>
        <taxon>Bacteria</taxon>
        <taxon>Pseudomonadati</taxon>
        <taxon>Pseudomonadota</taxon>
        <taxon>Gammaproteobacteria</taxon>
        <taxon>Candidatus Kentrum</taxon>
    </lineage>
</organism>
<protein>
    <submittedName>
        <fullName evidence="2">Ferredoxin</fullName>
    </submittedName>
</protein>
<dbReference type="AlphaFoldDB" id="A0A450UT99"/>
<evidence type="ECO:0000313" key="3">
    <source>
        <dbReference type="EMBL" id="VFJ96560.1"/>
    </source>
</evidence>
<name>A0A450UT99_9GAMM</name>
<feature type="compositionally biased region" description="Basic and acidic residues" evidence="1">
    <location>
        <begin position="814"/>
        <end position="823"/>
    </location>
</feature>
<sequence length="901" mass="100422">MENAEDKFCMPSSTDSDKTRSSELSNEPIVHTAFRLGDQTAGIEQTARAIPLRPQTAGKVTWEDNAVRVLRGFFLGNPEVPGPEEAVDGRYLPAFLSPYRDGPVLRHDYPLFLASSIDTVQMDIQSTLNALPITQDRNNGVFPLPGLFDDRMGSFAEKPKQLLKENLARLEKHIVEIVADSNASGDRAPRDADTVLEQAIQTLLSSVHLGDQRREQLETGLFQLKEEMPAGHFLPFSRRAPLHMLAHMAKRRFRLQHARILMQVGNLVGELNALLEMEKSKSIESIEPRMVQDSIGPGGNRFLDPLALSNLMDHSHGSKVMSPARRQRIQETLEILENEQITNSRSPQLTLVHGATVRGAYGLADDHLSSDLSGEWTLRESSNPFPTARVVFDEQVKWLIRVARAMRIATIELENTYDPKVHDAWFSGFDWRALSESESKLAPVVLVIDSASNVARNELVGLSRLLHADRPIQVILETQPGVDPGAENEEPAALDSFTAYRTELGYLGVSHRQAVVTQSSATRHQHLLAGFDMALRTRRPALHLLGACYPGNAEQSLPPWPWLFESAAVESRAHPLFQYDPTFGGKWSVPLSLADNPQPEIDWPGYPFQYRTEDGAVTDMTMTFGFADYALLDPHWWRHFYPVPDILDAREIIHLDDYLALEPEHRGNRLPFVWAVHDDQRTRGGQLRRLIVSATLVEACLDRREFWRTLQALAGVRNRHVESAVAKVEARAEENIEAQRVLLVTEHRIALEKARKEAGADALRRLTQTLLGMDFTSVSGPSHDDDREVGTLPSQASSPTPLPAVAHVPTAGQKGEHQRAHETEESEIDAGALGADTEPWIDTPLCTSCNECIELNPRLFVYDDNKQAEIGDLAAGTHDEWVAAAEVCPAQCIHPGHPHQV</sequence>
<feature type="region of interest" description="Disordered" evidence="1">
    <location>
        <begin position="777"/>
        <end position="833"/>
    </location>
</feature>
<evidence type="ECO:0000313" key="4">
    <source>
        <dbReference type="EMBL" id="VFK02466.1"/>
    </source>
</evidence>
<dbReference type="Gene3D" id="3.30.70.20">
    <property type="match status" value="1"/>
</dbReference>
<evidence type="ECO:0000313" key="2">
    <source>
        <dbReference type="EMBL" id="VFJ95725.1"/>
    </source>
</evidence>
<accession>A0A450UT99</accession>
<dbReference type="EMBL" id="CAADFJ010000091">
    <property type="protein sequence ID" value="VFK02466.1"/>
    <property type="molecule type" value="Genomic_DNA"/>
</dbReference>
<evidence type="ECO:0000256" key="1">
    <source>
        <dbReference type="SAM" id="MobiDB-lite"/>
    </source>
</evidence>
<dbReference type="SUPFAM" id="SSF54862">
    <property type="entry name" value="4Fe-4S ferredoxins"/>
    <property type="match status" value="1"/>
</dbReference>
<feature type="region of interest" description="Disordered" evidence="1">
    <location>
        <begin position="1"/>
        <end position="26"/>
    </location>
</feature>
<dbReference type="EMBL" id="CAADFI010000093">
    <property type="protein sequence ID" value="VFJ96560.1"/>
    <property type="molecule type" value="Genomic_DNA"/>
</dbReference>